<reference evidence="1 3" key="1">
    <citation type="submission" date="2019-09" db="EMBL/GenBank/DDBJ databases">
        <authorList>
            <person name="Chandra G."/>
            <person name="Truman W A."/>
        </authorList>
    </citation>
    <scope>NUCLEOTIDE SEQUENCE [LARGE SCALE GENOMIC DNA]</scope>
    <source>
        <strain evidence="1">PS870</strain>
    </source>
</reference>
<evidence type="ECO:0000313" key="2">
    <source>
        <dbReference type="EMBL" id="VVP62031.1"/>
    </source>
</evidence>
<dbReference type="AlphaFoldDB" id="A0A5E7QH64"/>
<dbReference type="EMBL" id="CABVIK010000036">
    <property type="protein sequence ID" value="VVP61536.1"/>
    <property type="molecule type" value="Genomic_DNA"/>
</dbReference>
<dbReference type="RefSeq" id="WP_154914165.1">
    <property type="nucleotide sequence ID" value="NZ_CABVIK010000036.1"/>
</dbReference>
<name>A0A5E7QH64_PSEFL</name>
<evidence type="ECO:0008006" key="4">
    <source>
        <dbReference type="Google" id="ProtNLM"/>
    </source>
</evidence>
<organism evidence="1 3">
    <name type="scientific">Pseudomonas fluorescens</name>
    <dbReference type="NCBI Taxonomy" id="294"/>
    <lineage>
        <taxon>Bacteria</taxon>
        <taxon>Pseudomonadati</taxon>
        <taxon>Pseudomonadota</taxon>
        <taxon>Gammaproteobacteria</taxon>
        <taxon>Pseudomonadales</taxon>
        <taxon>Pseudomonadaceae</taxon>
        <taxon>Pseudomonas</taxon>
    </lineage>
</organism>
<accession>A0A5E7QH64</accession>
<sequence>MTHSNLYTGLSQSDITLQIERLVLSIERHDTPAFRFEVTRSGLERIERTQLSRYFKYIRQMLNLFQEDFPYQYSEHLRAFWEACQDIGLERSTQGPVCLNESATAYLGHHRSMNMLVERIRELTGEQWYRRPKGDRRQQAKENAGRVCDYTDALISRYSRTLIIRVNLYYYQTVQLRLRVEQVFEDLDRLTAEHERNPIFNHLLGYICAVEQGDDRGYHIHAAYFFNGNEVCRDVYKADQIGELWAHITGGQGYYDSCNHDKEEKYGKKEQDKVKEQRELGIGMIFQNDQEIRSHVHYAMCYLVKDAQQVRLKPMGAKCLRKGTLRRLSV</sequence>
<proteinExistence type="predicted"/>
<protein>
    <recommendedName>
        <fullName evidence="4">Inovirus Gp2 family protein</fullName>
    </recommendedName>
</protein>
<gene>
    <name evidence="1" type="ORF">PS870_06364</name>
    <name evidence="2" type="ORF">PS870_06508</name>
</gene>
<evidence type="ECO:0000313" key="3">
    <source>
        <dbReference type="Proteomes" id="UP000349468"/>
    </source>
</evidence>
<evidence type="ECO:0000313" key="1">
    <source>
        <dbReference type="EMBL" id="VVP61536.1"/>
    </source>
</evidence>
<dbReference type="Proteomes" id="UP000349468">
    <property type="component" value="Unassembled WGS sequence"/>
</dbReference>
<dbReference type="EMBL" id="CABVIK010000048">
    <property type="protein sequence ID" value="VVP62031.1"/>
    <property type="molecule type" value="Genomic_DNA"/>
</dbReference>